<dbReference type="GO" id="GO:0042102">
    <property type="term" value="P:positive regulation of T cell proliferation"/>
    <property type="evidence" value="ECO:0007669"/>
    <property type="project" value="TreeGrafter"/>
</dbReference>
<dbReference type="Proteomes" id="UP000694890">
    <property type="component" value="Linkage group LG5"/>
</dbReference>
<evidence type="ECO:0000256" key="1">
    <source>
        <dbReference type="ARBA" id="ARBA00004613"/>
    </source>
</evidence>
<dbReference type="Ensembl" id="ENSLCAT00010043958.1">
    <property type="protein sequence ID" value="ENSLCAP00010042900.1"/>
    <property type="gene ID" value="ENSLCAG00010020006.1"/>
</dbReference>
<evidence type="ECO:0000313" key="10">
    <source>
        <dbReference type="RefSeq" id="XP_018546445.1"/>
    </source>
</evidence>
<dbReference type="KEGG" id="lcf:108893105"/>
<dbReference type="PANTHER" id="PTHR14356">
    <property type="entry name" value="INTERLEUKIN-15-RELATED"/>
    <property type="match status" value="1"/>
</dbReference>
<keyword evidence="3 7" id="KW-0202">Cytokine</keyword>
<keyword evidence="4" id="KW-0964">Secreted</keyword>
<dbReference type="SUPFAM" id="SSF47266">
    <property type="entry name" value="4-helical cytokines"/>
    <property type="match status" value="1"/>
</dbReference>
<reference evidence="8" key="3">
    <citation type="submission" date="2025-05" db="UniProtKB">
        <authorList>
            <consortium name="Ensembl"/>
        </authorList>
    </citation>
    <scope>IDENTIFICATION</scope>
</reference>
<proteinExistence type="inferred from homology"/>
<evidence type="ECO:0000313" key="9">
    <source>
        <dbReference type="Proteomes" id="UP000314980"/>
    </source>
</evidence>
<dbReference type="Proteomes" id="UP000314980">
    <property type="component" value="Unassembled WGS sequence"/>
</dbReference>
<dbReference type="GO" id="GO:0001819">
    <property type="term" value="P:positive regulation of cytokine production"/>
    <property type="evidence" value="ECO:0007669"/>
    <property type="project" value="TreeGrafter"/>
</dbReference>
<dbReference type="OrthoDB" id="8905762at2759"/>
<dbReference type="GO" id="GO:0005615">
    <property type="term" value="C:extracellular space"/>
    <property type="evidence" value="ECO:0007669"/>
    <property type="project" value="UniProtKB-KW"/>
</dbReference>
<dbReference type="PRINTS" id="PR01930">
    <property type="entry name" value="INTRLEUKIN15"/>
</dbReference>
<dbReference type="InterPro" id="IPR020410">
    <property type="entry name" value="IL-15_fish"/>
</dbReference>
<dbReference type="InterPro" id="IPR020439">
    <property type="entry name" value="IL-15"/>
</dbReference>
<dbReference type="InParanoid" id="A0A4W6EZQ6"/>
<dbReference type="GeneID" id="108893105"/>
<keyword evidence="5" id="KW-0732">Signal</keyword>
<keyword evidence="6" id="KW-1015">Disulfide bond</keyword>
<dbReference type="GO" id="GO:0005125">
    <property type="term" value="F:cytokine activity"/>
    <property type="evidence" value="ECO:0007669"/>
    <property type="project" value="UniProtKB-KW"/>
</dbReference>
<sequence length="169" mass="19132">MMTALPVIFVQLTCLGDQRVKGVQFQSTCNLCRESHKTQVWLCFLVLSFLSIPTCAASGNNVQPLKRCFEMLKHTIQKSDAMLYAPSIDDIPENCTSMALKCYMLEFQMVLDEEEVNDAKATCIFAYNKIPRPDTVGCPPCEKYSLKNITIFLDRLNTLLEKMNAQGKM</sequence>
<gene>
    <name evidence="8 10" type="primary">LOC108893105</name>
</gene>
<dbReference type="InterPro" id="IPR003443">
    <property type="entry name" value="IL-15/IL-21_fam"/>
</dbReference>
<dbReference type="GO" id="GO:0042119">
    <property type="term" value="P:neutrophil activation"/>
    <property type="evidence" value="ECO:0007669"/>
    <property type="project" value="TreeGrafter"/>
</dbReference>
<evidence type="ECO:0000256" key="4">
    <source>
        <dbReference type="ARBA" id="ARBA00022525"/>
    </source>
</evidence>
<keyword evidence="9" id="KW-1185">Reference proteome</keyword>
<dbReference type="GO" id="GO:0005126">
    <property type="term" value="F:cytokine receptor binding"/>
    <property type="evidence" value="ECO:0007669"/>
    <property type="project" value="InterPro"/>
</dbReference>
<evidence type="ECO:0000313" key="8">
    <source>
        <dbReference type="Ensembl" id="ENSLCAP00010042900.1"/>
    </source>
</evidence>
<evidence type="ECO:0000256" key="5">
    <source>
        <dbReference type="ARBA" id="ARBA00022729"/>
    </source>
</evidence>
<evidence type="ECO:0000256" key="3">
    <source>
        <dbReference type="ARBA" id="ARBA00022514"/>
    </source>
</evidence>
<organism evidence="8 9">
    <name type="scientific">Lates calcarifer</name>
    <name type="common">Barramundi</name>
    <name type="synonym">Holocentrus calcarifer</name>
    <dbReference type="NCBI Taxonomy" id="8187"/>
    <lineage>
        <taxon>Eukaryota</taxon>
        <taxon>Metazoa</taxon>
        <taxon>Chordata</taxon>
        <taxon>Craniata</taxon>
        <taxon>Vertebrata</taxon>
        <taxon>Euteleostomi</taxon>
        <taxon>Actinopterygii</taxon>
        <taxon>Neopterygii</taxon>
        <taxon>Teleostei</taxon>
        <taxon>Neoteleostei</taxon>
        <taxon>Acanthomorphata</taxon>
        <taxon>Carangaria</taxon>
        <taxon>Carangaria incertae sedis</taxon>
        <taxon>Centropomidae</taxon>
        <taxon>Lates</taxon>
    </lineage>
</organism>
<reference evidence="9" key="1">
    <citation type="submission" date="2015-09" db="EMBL/GenBank/DDBJ databases">
        <authorList>
            <person name="Sai Rama Sridatta P."/>
        </authorList>
    </citation>
    <scope>NUCLEOTIDE SEQUENCE [LARGE SCALE GENOMIC DNA]</scope>
</reference>
<evidence type="ECO:0000256" key="6">
    <source>
        <dbReference type="ARBA" id="ARBA00023157"/>
    </source>
</evidence>
<evidence type="ECO:0000256" key="2">
    <source>
        <dbReference type="ARBA" id="ARBA00006050"/>
    </source>
</evidence>
<dbReference type="GO" id="GO:0050778">
    <property type="term" value="P:positive regulation of immune response"/>
    <property type="evidence" value="ECO:0007669"/>
    <property type="project" value="TreeGrafter"/>
</dbReference>
<dbReference type="GO" id="GO:0006955">
    <property type="term" value="P:immune response"/>
    <property type="evidence" value="ECO:0007669"/>
    <property type="project" value="InterPro"/>
</dbReference>
<dbReference type="PRINTS" id="PR01949">
    <property type="entry name" value="INTLKN15FISH"/>
</dbReference>
<dbReference type="PANTHER" id="PTHR14356:SF3">
    <property type="entry name" value="INTERLEUKIN-15"/>
    <property type="match status" value="1"/>
</dbReference>
<dbReference type="RefSeq" id="XP_018546445.1">
    <property type="nucleotide sequence ID" value="XM_018690929.2"/>
</dbReference>
<dbReference type="Pfam" id="PF02372">
    <property type="entry name" value="IL15"/>
    <property type="match status" value="1"/>
</dbReference>
<dbReference type="Gene3D" id="1.20.1250.70">
    <property type="entry name" value="Interleukin-15/Interleukin-21"/>
    <property type="match status" value="1"/>
</dbReference>
<comment type="similarity">
    <text evidence="2 7">Belongs to the IL-15/IL-21 family.</text>
</comment>
<comment type="subcellular location">
    <subcellularLocation>
        <location evidence="1">Secreted</location>
    </subcellularLocation>
</comment>
<dbReference type="STRING" id="8187.ENSLCAP00010042900"/>
<dbReference type="InterPro" id="IPR009079">
    <property type="entry name" value="4_helix_cytokine-like_core"/>
</dbReference>
<reference evidence="10" key="2">
    <citation type="submission" date="2025-04" db="UniProtKB">
        <authorList>
            <consortium name="RefSeq"/>
        </authorList>
    </citation>
    <scope>IDENTIFICATION</scope>
    <source>
        <tissue evidence="10">Brain</tissue>
    </source>
</reference>
<dbReference type="AlphaFoldDB" id="A0A4W6EZQ6"/>
<name>A0A4W6EZQ6_LATCA</name>
<accession>A0A4W6EZQ6</accession>
<dbReference type="GeneTree" id="ENSGT00390000016264"/>
<evidence type="ECO:0000256" key="7">
    <source>
        <dbReference type="RuleBase" id="RU003453"/>
    </source>
</evidence>
<protein>
    <recommendedName>
        <fullName evidence="7">Interleukin</fullName>
    </recommendedName>
</protein>